<evidence type="ECO:0000313" key="3">
    <source>
        <dbReference type="Proteomes" id="UP000624244"/>
    </source>
</evidence>
<comment type="caution">
    <text evidence="2">The sequence shown here is derived from an EMBL/GenBank/DDBJ whole genome shotgun (WGS) entry which is preliminary data.</text>
</comment>
<sequence length="77" mass="8412">MHLPTFLTFLLASIIAVTAIEQRGANCDVCVQLFNFCVEKRKRRRKANEGGVVERTYVGSGGLQEDVCGACVSFVST</sequence>
<accession>A0A8H5ZSV9</accession>
<organism evidence="2 3">
    <name type="scientific">Cochliobolus sativus</name>
    <name type="common">Common root rot and spot blotch fungus</name>
    <name type="synonym">Bipolaris sorokiniana</name>
    <dbReference type="NCBI Taxonomy" id="45130"/>
    <lineage>
        <taxon>Eukaryota</taxon>
        <taxon>Fungi</taxon>
        <taxon>Dikarya</taxon>
        <taxon>Ascomycota</taxon>
        <taxon>Pezizomycotina</taxon>
        <taxon>Dothideomycetes</taxon>
        <taxon>Pleosporomycetidae</taxon>
        <taxon>Pleosporales</taxon>
        <taxon>Pleosporineae</taxon>
        <taxon>Pleosporaceae</taxon>
        <taxon>Bipolaris</taxon>
    </lineage>
</organism>
<name>A0A8H5ZSV9_COCSA</name>
<feature type="chain" id="PRO_5034673025" description="Secreted protein" evidence="1">
    <location>
        <begin position="20"/>
        <end position="77"/>
    </location>
</feature>
<protein>
    <recommendedName>
        <fullName evidence="4">Secreted protein</fullName>
    </recommendedName>
</protein>
<gene>
    <name evidence="2" type="ORF">GGP41_002130</name>
</gene>
<proteinExistence type="predicted"/>
<reference evidence="2" key="1">
    <citation type="submission" date="2019-11" db="EMBL/GenBank/DDBJ databases">
        <title>Bipolaris sorokiniana Genome sequencing.</title>
        <authorList>
            <person name="Wang H."/>
        </authorList>
    </citation>
    <scope>NUCLEOTIDE SEQUENCE</scope>
</reference>
<dbReference type="EMBL" id="WNKQ01000002">
    <property type="protein sequence ID" value="KAF5853655.1"/>
    <property type="molecule type" value="Genomic_DNA"/>
</dbReference>
<dbReference type="Proteomes" id="UP000624244">
    <property type="component" value="Unassembled WGS sequence"/>
</dbReference>
<dbReference type="AlphaFoldDB" id="A0A8H5ZSV9"/>
<evidence type="ECO:0000313" key="2">
    <source>
        <dbReference type="EMBL" id="KAF5853655.1"/>
    </source>
</evidence>
<keyword evidence="1" id="KW-0732">Signal</keyword>
<feature type="signal peptide" evidence="1">
    <location>
        <begin position="1"/>
        <end position="19"/>
    </location>
</feature>
<evidence type="ECO:0000256" key="1">
    <source>
        <dbReference type="SAM" id="SignalP"/>
    </source>
</evidence>
<evidence type="ECO:0008006" key="4">
    <source>
        <dbReference type="Google" id="ProtNLM"/>
    </source>
</evidence>